<dbReference type="InterPro" id="IPR025944">
    <property type="entry name" value="Sigma_54_int_dom_CS"/>
</dbReference>
<dbReference type="FunFam" id="3.40.50.300:FF:000006">
    <property type="entry name" value="DNA-binding transcriptional regulator NtrC"/>
    <property type="match status" value="1"/>
</dbReference>
<evidence type="ECO:0000313" key="9">
    <source>
        <dbReference type="Proteomes" id="UP000295565"/>
    </source>
</evidence>
<dbReference type="Pfam" id="PF13185">
    <property type="entry name" value="GAF_2"/>
    <property type="match status" value="1"/>
</dbReference>
<keyword evidence="8" id="KW-0456">Lyase</keyword>
<dbReference type="RefSeq" id="WP_131911401.1">
    <property type="nucleotide sequence ID" value="NZ_OU594967.1"/>
</dbReference>
<evidence type="ECO:0000256" key="6">
    <source>
        <dbReference type="ARBA" id="ARBA00023163"/>
    </source>
</evidence>
<dbReference type="EMBL" id="SMGD01000006">
    <property type="protein sequence ID" value="TCK61103.1"/>
    <property type="molecule type" value="Genomic_DNA"/>
</dbReference>
<keyword evidence="4" id="KW-0238">DNA-binding</keyword>
<dbReference type="InterPro" id="IPR003018">
    <property type="entry name" value="GAF"/>
</dbReference>
<dbReference type="InterPro" id="IPR027417">
    <property type="entry name" value="P-loop_NTPase"/>
</dbReference>
<dbReference type="FunFam" id="1.10.8.60:FF:000014">
    <property type="entry name" value="DNA-binding transcriptional regulator NtrC"/>
    <property type="match status" value="1"/>
</dbReference>
<evidence type="ECO:0000259" key="7">
    <source>
        <dbReference type="PROSITE" id="PS50045"/>
    </source>
</evidence>
<dbReference type="Gene3D" id="1.10.10.60">
    <property type="entry name" value="Homeodomain-like"/>
    <property type="match status" value="1"/>
</dbReference>
<dbReference type="SMART" id="SM00382">
    <property type="entry name" value="AAA"/>
    <property type="match status" value="1"/>
</dbReference>
<reference evidence="8 9" key="1">
    <citation type="submission" date="2019-03" db="EMBL/GenBank/DDBJ databases">
        <title>Genomic Encyclopedia of Type Strains, Phase IV (KMG-IV): sequencing the most valuable type-strain genomes for metagenomic binning, comparative biology and taxonomic classification.</title>
        <authorList>
            <person name="Goeker M."/>
        </authorList>
    </citation>
    <scope>NUCLEOTIDE SEQUENCE [LARGE SCALE GENOMIC DNA]</scope>
    <source>
        <strain evidence="8 9">DSM 18577</strain>
    </source>
</reference>
<name>A0A4R1KB16_9GAMM</name>
<keyword evidence="3" id="KW-0805">Transcription regulation</keyword>
<feature type="domain" description="Sigma-54 factor interaction" evidence="7">
    <location>
        <begin position="372"/>
        <end position="601"/>
    </location>
</feature>
<evidence type="ECO:0000256" key="2">
    <source>
        <dbReference type="ARBA" id="ARBA00022840"/>
    </source>
</evidence>
<dbReference type="PROSITE" id="PS50045">
    <property type="entry name" value="SIGMA54_INTERACT_4"/>
    <property type="match status" value="1"/>
</dbReference>
<dbReference type="Pfam" id="PF25601">
    <property type="entry name" value="AAA_lid_14"/>
    <property type="match status" value="1"/>
</dbReference>
<protein>
    <submittedName>
        <fullName evidence="8">Formate hydrogenlyase transcriptional activator</fullName>
    </submittedName>
</protein>
<dbReference type="PROSITE" id="PS00688">
    <property type="entry name" value="SIGMA54_INTERACT_3"/>
    <property type="match status" value="1"/>
</dbReference>
<dbReference type="Proteomes" id="UP000295565">
    <property type="component" value="Unassembled WGS sequence"/>
</dbReference>
<dbReference type="SMART" id="SM00065">
    <property type="entry name" value="GAF"/>
    <property type="match status" value="1"/>
</dbReference>
<evidence type="ECO:0000313" key="8">
    <source>
        <dbReference type="EMBL" id="TCK61103.1"/>
    </source>
</evidence>
<dbReference type="InterPro" id="IPR025662">
    <property type="entry name" value="Sigma_54_int_dom_ATP-bd_1"/>
</dbReference>
<organism evidence="8 9">
    <name type="scientific">Celerinatantimonas diazotrophica</name>
    <dbReference type="NCBI Taxonomy" id="412034"/>
    <lineage>
        <taxon>Bacteria</taxon>
        <taxon>Pseudomonadati</taxon>
        <taxon>Pseudomonadota</taxon>
        <taxon>Gammaproteobacteria</taxon>
        <taxon>Celerinatantimonadaceae</taxon>
        <taxon>Celerinatantimonas</taxon>
    </lineage>
</organism>
<proteinExistence type="predicted"/>
<keyword evidence="2" id="KW-0067">ATP-binding</keyword>
<dbReference type="SUPFAM" id="SSF46689">
    <property type="entry name" value="Homeodomain-like"/>
    <property type="match status" value="1"/>
</dbReference>
<dbReference type="GO" id="GO:0016829">
    <property type="term" value="F:lyase activity"/>
    <property type="evidence" value="ECO:0007669"/>
    <property type="project" value="UniProtKB-KW"/>
</dbReference>
<dbReference type="InterPro" id="IPR029016">
    <property type="entry name" value="GAF-like_dom_sf"/>
</dbReference>
<evidence type="ECO:0000256" key="5">
    <source>
        <dbReference type="ARBA" id="ARBA00023159"/>
    </source>
</evidence>
<dbReference type="InterPro" id="IPR003593">
    <property type="entry name" value="AAA+_ATPase"/>
</dbReference>
<keyword evidence="6" id="KW-0804">Transcription</keyword>
<accession>A0A4R1KB16</accession>
<dbReference type="CDD" id="cd00009">
    <property type="entry name" value="AAA"/>
    <property type="match status" value="1"/>
</dbReference>
<evidence type="ECO:0000256" key="1">
    <source>
        <dbReference type="ARBA" id="ARBA00022741"/>
    </source>
</evidence>
<dbReference type="GO" id="GO:0006355">
    <property type="term" value="P:regulation of DNA-templated transcription"/>
    <property type="evidence" value="ECO:0007669"/>
    <property type="project" value="InterPro"/>
</dbReference>
<keyword evidence="9" id="KW-1185">Reference proteome</keyword>
<gene>
    <name evidence="8" type="ORF">EV690_0546</name>
</gene>
<dbReference type="GO" id="GO:0003677">
    <property type="term" value="F:DNA binding"/>
    <property type="evidence" value="ECO:0007669"/>
    <property type="project" value="UniProtKB-KW"/>
</dbReference>
<keyword evidence="5" id="KW-0010">Activator</keyword>
<evidence type="ECO:0000256" key="4">
    <source>
        <dbReference type="ARBA" id="ARBA00023125"/>
    </source>
</evidence>
<dbReference type="Gene3D" id="3.40.50.300">
    <property type="entry name" value="P-loop containing nucleotide triphosphate hydrolases"/>
    <property type="match status" value="1"/>
</dbReference>
<dbReference type="InterPro" id="IPR058031">
    <property type="entry name" value="AAA_lid_NorR"/>
</dbReference>
<sequence>MFITTNDHTQSTFWLDLTHQLLEQFTIEDFLGCLQQKLATHPAHGQPTLLVSTAEQLSWHIYDPQYRSLEQSELFENGPLHQIQTTRQPLELSYDEFVKRYPALFRQVNYPEFNYYTALPLVDNKGRYNLCEILSEKPFKDAQVLTHSLSIALAHLQSHVELRYQERQLCRQRDDFHVLVNVTNSVLAQRELDKVILQIAREIHRYFALDAITITLPDNKPKHNISYSTFFFNDQEISLCEHRSLSKKSPSRQVFEHAKRSLHSLNNDEDMALSEQKLFELWPALSHQLGLLPIIYAGKVCGVLKVAHGEPNTDSFSQNRLALLEQIAERVGIAIDNALAYQQIKSLKEQLVHENHYLSEQIDQIDHQFDQIIGRSSAISNVMKQIELVAKTDCSVLLLGETGTGKELFAKAIHQLSPRNEKRMIKMNCAAMPAGLLESDLFGHEKGAFTGASTSRAGRFELAHQSSLFLDEIGDMPLELQPKLLRVLQEQEFERLGGSKLIQVNVRLIAATNRDLKQMVEDKSFRSDLFYRLNVFPVRLPPLRERLEDIPTLVKFFAFKAARRLGREINSIPAKVLHQLQQHPWPGNVRELENVVERAVLLSPGRELCLPPELNIQSESDFASFSHQVAPPPKPEHHQYDQIISALKATNGIVAGPRGAAQKLGIKRTTLLSRMKRLGIDKNAIFSDGSY</sequence>
<dbReference type="PROSITE" id="PS00675">
    <property type="entry name" value="SIGMA54_INTERACT_1"/>
    <property type="match status" value="1"/>
</dbReference>
<dbReference type="InterPro" id="IPR009057">
    <property type="entry name" value="Homeodomain-like_sf"/>
</dbReference>
<evidence type="ECO:0000256" key="3">
    <source>
        <dbReference type="ARBA" id="ARBA00023015"/>
    </source>
</evidence>
<dbReference type="SUPFAM" id="SSF55781">
    <property type="entry name" value="GAF domain-like"/>
    <property type="match status" value="1"/>
</dbReference>
<dbReference type="Pfam" id="PF00158">
    <property type="entry name" value="Sigma54_activat"/>
    <property type="match status" value="1"/>
</dbReference>
<comment type="caution">
    <text evidence="8">The sequence shown here is derived from an EMBL/GenBank/DDBJ whole genome shotgun (WGS) entry which is preliminary data.</text>
</comment>
<dbReference type="InterPro" id="IPR002078">
    <property type="entry name" value="Sigma_54_int"/>
</dbReference>
<dbReference type="SUPFAM" id="SSF52540">
    <property type="entry name" value="P-loop containing nucleoside triphosphate hydrolases"/>
    <property type="match status" value="1"/>
</dbReference>
<dbReference type="GO" id="GO:0005524">
    <property type="term" value="F:ATP binding"/>
    <property type="evidence" value="ECO:0007669"/>
    <property type="project" value="UniProtKB-KW"/>
</dbReference>
<dbReference type="PANTHER" id="PTHR32071">
    <property type="entry name" value="TRANSCRIPTIONAL REGULATORY PROTEIN"/>
    <property type="match status" value="1"/>
</dbReference>
<dbReference type="OrthoDB" id="9804019at2"/>
<dbReference type="Gene3D" id="1.10.8.60">
    <property type="match status" value="1"/>
</dbReference>
<dbReference type="PANTHER" id="PTHR32071:SF123">
    <property type="entry name" value="DNA-BINDING TRANSCRIPTIONAL ACTIVATOR HYFR-RELATED"/>
    <property type="match status" value="1"/>
</dbReference>
<keyword evidence="1" id="KW-0547">Nucleotide-binding</keyword>
<dbReference type="Gene3D" id="3.30.450.40">
    <property type="match status" value="1"/>
</dbReference>
<dbReference type="AlphaFoldDB" id="A0A4R1KB16"/>